<comment type="caution">
    <text evidence="1">The sequence shown here is derived from an EMBL/GenBank/DDBJ whole genome shotgun (WGS) entry which is preliminary data.</text>
</comment>
<evidence type="ECO:0000313" key="2">
    <source>
        <dbReference type="Proteomes" id="UP001162992"/>
    </source>
</evidence>
<keyword evidence="2" id="KW-1185">Reference proteome</keyword>
<name>A0ACC2BBT8_DIPCM</name>
<dbReference type="Proteomes" id="UP001162992">
    <property type="component" value="Chromosome 16"/>
</dbReference>
<organism evidence="1 2">
    <name type="scientific">Diphasiastrum complanatum</name>
    <name type="common">Issler's clubmoss</name>
    <name type="synonym">Lycopodium complanatum</name>
    <dbReference type="NCBI Taxonomy" id="34168"/>
    <lineage>
        <taxon>Eukaryota</taxon>
        <taxon>Viridiplantae</taxon>
        <taxon>Streptophyta</taxon>
        <taxon>Embryophyta</taxon>
        <taxon>Tracheophyta</taxon>
        <taxon>Lycopodiopsida</taxon>
        <taxon>Lycopodiales</taxon>
        <taxon>Lycopodiaceae</taxon>
        <taxon>Lycopodioideae</taxon>
        <taxon>Diphasiastrum</taxon>
    </lineage>
</organism>
<dbReference type="EMBL" id="CM055107">
    <property type="protein sequence ID" value="KAJ7527196.1"/>
    <property type="molecule type" value="Genomic_DNA"/>
</dbReference>
<reference evidence="2" key="1">
    <citation type="journal article" date="2024" name="Proc. Natl. Acad. Sci. U.S.A.">
        <title>Extraordinary preservation of gene collinearity over three hundred million years revealed in homosporous lycophytes.</title>
        <authorList>
            <person name="Li C."/>
            <person name="Wickell D."/>
            <person name="Kuo L.Y."/>
            <person name="Chen X."/>
            <person name="Nie B."/>
            <person name="Liao X."/>
            <person name="Peng D."/>
            <person name="Ji J."/>
            <person name="Jenkins J."/>
            <person name="Williams M."/>
            <person name="Shu S."/>
            <person name="Plott C."/>
            <person name="Barry K."/>
            <person name="Rajasekar S."/>
            <person name="Grimwood J."/>
            <person name="Han X."/>
            <person name="Sun S."/>
            <person name="Hou Z."/>
            <person name="He W."/>
            <person name="Dai G."/>
            <person name="Sun C."/>
            <person name="Schmutz J."/>
            <person name="Leebens-Mack J.H."/>
            <person name="Li F.W."/>
            <person name="Wang L."/>
        </authorList>
    </citation>
    <scope>NUCLEOTIDE SEQUENCE [LARGE SCALE GENOMIC DNA]</scope>
    <source>
        <strain evidence="2">cv. PW_Plant_1</strain>
    </source>
</reference>
<protein>
    <submittedName>
        <fullName evidence="1">Uncharacterized protein</fullName>
    </submittedName>
</protein>
<gene>
    <name evidence="1" type="ORF">O6H91_16G041700</name>
</gene>
<sequence length="333" mass="38612">MDLMVLQNIRLKPLHKYTQSTIRNPSNTPFIHLNFDFSFISCFCRDWKFEHLFSSSLKLATSRSIWKFSNEVADRVNTTGDWKWPVSVTTTPYNDQHLQPSDRKLKSDMWMVNGDVNLGADNRKLKSDTWQLNRDLNIGTDDHQLKPDTWRMNEYVNLASDDRKVKPDMWRVNGGVNLGAEDRKSKPDTWRVNGESKRSGNKKQPLLDHPKGAAEQKQNTVNNSNTSQQATNSVDKRFKSLPPAEALPRSEILGGYIFVCNNDTMQEDLKRQLFGLPQRYRDSVRAIQPGLPLFLYNYTTHQLHGIYEVSGRQSILFHSFFCHFFFIGDDYLT</sequence>
<evidence type="ECO:0000313" key="1">
    <source>
        <dbReference type="EMBL" id="KAJ7527196.1"/>
    </source>
</evidence>
<accession>A0ACC2BBT8</accession>
<proteinExistence type="predicted"/>